<dbReference type="GO" id="GO:0106316">
    <property type="term" value="F:nitrite reductase (NADH) activity"/>
    <property type="evidence" value="ECO:0007669"/>
    <property type="project" value="UniProtKB-EC"/>
</dbReference>
<evidence type="ECO:0000259" key="11">
    <source>
        <dbReference type="Pfam" id="PF07992"/>
    </source>
</evidence>
<reference evidence="15" key="2">
    <citation type="submission" date="2015-07" db="EMBL/GenBank/DDBJ databases">
        <authorList>
            <person name="Graham D.E."/>
            <person name="Giannone R.J."/>
            <person name="Gulvik C.A."/>
            <person name="Hettich R.L."/>
            <person name="Klingeman D.M."/>
            <person name="Mahan K.M."/>
            <person name="Parry R.J."/>
            <person name="Spain J.C."/>
        </authorList>
    </citation>
    <scope>NUCLEOTIDE SEQUENCE [LARGE SCALE GENOMIC DNA]</scope>
    <source>
        <strain evidence="15">ATCC 27428</strain>
    </source>
</reference>
<dbReference type="FunFam" id="3.50.50.60:FF:000033">
    <property type="entry name" value="Nitrite reductase [NAD(P)H], large subunit"/>
    <property type="match status" value="1"/>
</dbReference>
<dbReference type="GO" id="GO:0046872">
    <property type="term" value="F:metal ion binding"/>
    <property type="evidence" value="ECO:0007669"/>
    <property type="project" value="UniProtKB-KW"/>
</dbReference>
<dbReference type="InterPro" id="IPR041575">
    <property type="entry name" value="Rubredoxin_C"/>
</dbReference>
<dbReference type="Proteomes" id="UP000235945">
    <property type="component" value="Unassembled WGS sequence"/>
</dbReference>
<evidence type="ECO:0000313" key="16">
    <source>
        <dbReference type="Proteomes" id="UP000528608"/>
    </source>
</evidence>
<dbReference type="GO" id="GO:0051536">
    <property type="term" value="F:iron-sulfur cluster binding"/>
    <property type="evidence" value="ECO:0007669"/>
    <property type="project" value="UniProtKB-KW"/>
</dbReference>
<dbReference type="PANTHER" id="PTHR43809:SF1">
    <property type="entry name" value="NITRITE REDUCTASE (NADH) LARGE SUBUNIT"/>
    <property type="match status" value="1"/>
</dbReference>
<dbReference type="Pfam" id="PF18267">
    <property type="entry name" value="Rubredoxin_C"/>
    <property type="match status" value="1"/>
</dbReference>
<proteinExistence type="predicted"/>
<evidence type="ECO:0000256" key="3">
    <source>
        <dbReference type="ARBA" id="ARBA00005096"/>
    </source>
</evidence>
<reference evidence="13 16" key="3">
    <citation type="submission" date="2020-08" db="EMBL/GenBank/DDBJ databases">
        <title>Genomic Encyclopedia of Type Strains, Phase III (KMG-III): the genomes of soil and plant-associated and newly described type strains.</title>
        <authorList>
            <person name="Whitman W."/>
        </authorList>
    </citation>
    <scope>NUCLEOTIDE SEQUENCE [LARGE SCALE GENOMIC DNA]</scope>
    <source>
        <strain evidence="13 16">CECT 3259</strain>
    </source>
</reference>
<comment type="cofactor">
    <cofactor evidence="2">
        <name>FAD</name>
        <dbReference type="ChEBI" id="CHEBI:57692"/>
    </cofactor>
</comment>
<keyword evidence="9" id="KW-0408">Iron</keyword>
<keyword evidence="10" id="KW-0411">Iron-sulfur</keyword>
<evidence type="ECO:0000256" key="1">
    <source>
        <dbReference type="ARBA" id="ARBA00001929"/>
    </source>
</evidence>
<name>A0A2N8NXP1_STREU</name>
<dbReference type="PANTHER" id="PTHR43809">
    <property type="entry name" value="NITRITE REDUCTASE (NADH) LARGE SUBUNIT"/>
    <property type="match status" value="1"/>
</dbReference>
<gene>
    <name evidence="14" type="ORF">AF335_11775</name>
    <name evidence="13" type="ORF">FHS36_006661</name>
</gene>
<evidence type="ECO:0000259" key="12">
    <source>
        <dbReference type="Pfam" id="PF18267"/>
    </source>
</evidence>
<evidence type="ECO:0000256" key="6">
    <source>
        <dbReference type="ARBA" id="ARBA00022723"/>
    </source>
</evidence>
<dbReference type="InterPro" id="IPR023753">
    <property type="entry name" value="FAD/NAD-binding_dom"/>
</dbReference>
<dbReference type="RefSeq" id="WP_102918310.1">
    <property type="nucleotide sequence ID" value="NZ_JACHJF010000046.1"/>
</dbReference>
<reference evidence="14" key="1">
    <citation type="submission" date="2015-07" db="EMBL/GenBank/DDBJ databases">
        <authorList>
            <person name="Noorani M."/>
        </authorList>
    </citation>
    <scope>NUCLEOTIDE SEQUENCE [LARGE SCALE GENOMIC DNA]</scope>
    <source>
        <strain evidence="14">ATCC 27428</strain>
    </source>
</reference>
<feature type="domain" description="NADH-rubredoxin oxidoreductase C-terminal" evidence="12">
    <location>
        <begin position="324"/>
        <end position="393"/>
    </location>
</feature>
<evidence type="ECO:0000256" key="10">
    <source>
        <dbReference type="ARBA" id="ARBA00023014"/>
    </source>
</evidence>
<comment type="caution">
    <text evidence="14">The sequence shown here is derived from an EMBL/GenBank/DDBJ whole genome shotgun (WGS) entry which is preliminary data.</text>
</comment>
<dbReference type="InterPro" id="IPR052034">
    <property type="entry name" value="NasD-like"/>
</dbReference>
<dbReference type="OrthoDB" id="9768666at2"/>
<evidence type="ECO:0000313" key="14">
    <source>
        <dbReference type="EMBL" id="PNE33532.1"/>
    </source>
</evidence>
<keyword evidence="4" id="KW-0349">Heme</keyword>
<dbReference type="SUPFAM" id="SSF51905">
    <property type="entry name" value="FAD/NAD(P)-binding domain"/>
    <property type="match status" value="2"/>
</dbReference>
<dbReference type="Proteomes" id="UP000528608">
    <property type="component" value="Unassembled WGS sequence"/>
</dbReference>
<evidence type="ECO:0000256" key="9">
    <source>
        <dbReference type="ARBA" id="ARBA00023004"/>
    </source>
</evidence>
<dbReference type="Gene3D" id="3.50.50.60">
    <property type="entry name" value="FAD/NAD(P)-binding domain"/>
    <property type="match status" value="2"/>
</dbReference>
<dbReference type="PRINTS" id="PR00411">
    <property type="entry name" value="PNDRDTASEI"/>
</dbReference>
<dbReference type="Gene3D" id="3.30.390.30">
    <property type="match status" value="1"/>
</dbReference>
<evidence type="ECO:0000256" key="2">
    <source>
        <dbReference type="ARBA" id="ARBA00001974"/>
    </source>
</evidence>
<evidence type="ECO:0000256" key="4">
    <source>
        <dbReference type="ARBA" id="ARBA00022617"/>
    </source>
</evidence>
<accession>A0A2N8NXP1</accession>
<keyword evidence="7" id="KW-0274">FAD</keyword>
<dbReference type="EC" id="1.7.1.15" evidence="13"/>
<dbReference type="InterPro" id="IPR016156">
    <property type="entry name" value="FAD/NAD-linked_Rdtase_dimer_sf"/>
</dbReference>
<dbReference type="EMBL" id="LGUI01000003">
    <property type="protein sequence ID" value="PNE33532.1"/>
    <property type="molecule type" value="Genomic_DNA"/>
</dbReference>
<comment type="pathway">
    <text evidence="3">Nitrogen metabolism; nitrate reduction (assimilation).</text>
</comment>
<evidence type="ECO:0000313" key="15">
    <source>
        <dbReference type="Proteomes" id="UP000235945"/>
    </source>
</evidence>
<dbReference type="AlphaFoldDB" id="A0A2N8NXP1"/>
<protein>
    <submittedName>
        <fullName evidence="13 14">Nitrite reductase</fullName>
        <ecNumber evidence="13">1.7.1.15</ecNumber>
    </submittedName>
</protein>
<keyword evidence="8 13" id="KW-0560">Oxidoreductase</keyword>
<comment type="cofactor">
    <cofactor evidence="1">
        <name>siroheme</name>
        <dbReference type="ChEBI" id="CHEBI:60052"/>
    </cofactor>
</comment>
<sequence length="407" mass="42662">MTRTLVIVGHGMIGHRVATDVLAQDTAGEWRVTVLAEESRPAYNRVALSTYLGGRAASALSLARPDFLEDPRLDLRLSTPAVAIDRDSRTVKTSDGSVVGYDALVLATGSRPFVPPVPGHDLPGCFVYRTLDDLDAIRAAAEGAEGRPGVVIGGGLLGLEAAGALRKLGMKVHVVEMAPRLMAVQLDQGGGDVLARMIRELGVEVHCSAVTETVEAGPDGSVAGVRLADGTLIETELVVFSAGVRPRDDLAGQAGLRRADRGGFLVDNRLRTEDDRVWAVGECAAVEGRCYGLATPGYQMAKVVVEQLLAAGDTDSVFDGADMSTKLKLLGVDVASIGDAHATTPGAIEYVEADPAGGTYAKLVLAEDGRTLLGGVLAGDAKPYPLLRSLLNRELPAPVDQMLAWKP</sequence>
<dbReference type="InterPro" id="IPR036188">
    <property type="entry name" value="FAD/NAD-bd_sf"/>
</dbReference>
<keyword evidence="5" id="KW-0285">Flavoprotein</keyword>
<keyword evidence="6" id="KW-0479">Metal-binding</keyword>
<evidence type="ECO:0000256" key="8">
    <source>
        <dbReference type="ARBA" id="ARBA00023002"/>
    </source>
</evidence>
<dbReference type="EMBL" id="JACHJF010000046">
    <property type="protein sequence ID" value="MBB5123182.1"/>
    <property type="molecule type" value="Genomic_DNA"/>
</dbReference>
<dbReference type="PRINTS" id="PR00368">
    <property type="entry name" value="FADPNR"/>
</dbReference>
<evidence type="ECO:0000313" key="13">
    <source>
        <dbReference type="EMBL" id="MBB5123182.1"/>
    </source>
</evidence>
<feature type="domain" description="FAD/NAD(P)-binding" evidence="11">
    <location>
        <begin position="5"/>
        <end position="295"/>
    </location>
</feature>
<evidence type="ECO:0000256" key="5">
    <source>
        <dbReference type="ARBA" id="ARBA00022630"/>
    </source>
</evidence>
<evidence type="ECO:0000256" key="7">
    <source>
        <dbReference type="ARBA" id="ARBA00022827"/>
    </source>
</evidence>
<dbReference type="Pfam" id="PF07992">
    <property type="entry name" value="Pyr_redox_2"/>
    <property type="match status" value="1"/>
</dbReference>
<keyword evidence="15" id="KW-1185">Reference proteome</keyword>
<organism evidence="14 15">
    <name type="scientific">Streptomyces eurocidicus</name>
    <name type="common">Streptoverticillium eurocidicus</name>
    <dbReference type="NCBI Taxonomy" id="66423"/>
    <lineage>
        <taxon>Bacteria</taxon>
        <taxon>Bacillati</taxon>
        <taxon>Actinomycetota</taxon>
        <taxon>Actinomycetes</taxon>
        <taxon>Kitasatosporales</taxon>
        <taxon>Streptomycetaceae</taxon>
        <taxon>Streptomyces</taxon>
    </lineage>
</organism>